<evidence type="ECO:0000313" key="1">
    <source>
        <dbReference type="EMBL" id="MST99023.1"/>
    </source>
</evidence>
<evidence type="ECO:0008006" key="3">
    <source>
        <dbReference type="Google" id="ProtNLM"/>
    </source>
</evidence>
<name>A0A844G7A9_9BACT</name>
<proteinExistence type="predicted"/>
<keyword evidence="2" id="KW-1185">Reference proteome</keyword>
<dbReference type="AlphaFoldDB" id="A0A844G7A9"/>
<dbReference type="RefSeq" id="WP_154420118.1">
    <property type="nucleotide sequence ID" value="NZ_VUNS01000027.1"/>
</dbReference>
<dbReference type="EMBL" id="VUNS01000027">
    <property type="protein sequence ID" value="MST99023.1"/>
    <property type="molecule type" value="Genomic_DNA"/>
</dbReference>
<sequence>MEKKQIEVLENGNVRVTIPLIFKIAGGRTRIFTPDSEHVEYTPIQLALARAFRWQKMIDEGKFSNIKDLAATVRVDSGLISRTIRLTLLSPKIIHKLLSGELDLSLDSCRRSLPDSWAEQEKVLLKEI</sequence>
<evidence type="ECO:0000313" key="2">
    <source>
        <dbReference type="Proteomes" id="UP000435649"/>
    </source>
</evidence>
<comment type="caution">
    <text evidence="1">The sequence shown here is derived from an EMBL/GenBank/DDBJ whole genome shotgun (WGS) entry which is preliminary data.</text>
</comment>
<dbReference type="Proteomes" id="UP000435649">
    <property type="component" value="Unassembled WGS sequence"/>
</dbReference>
<accession>A0A844G7A9</accession>
<dbReference type="SUPFAM" id="SSF109709">
    <property type="entry name" value="KorB DNA-binding domain-like"/>
    <property type="match status" value="1"/>
</dbReference>
<reference evidence="1 2" key="1">
    <citation type="submission" date="2019-08" db="EMBL/GenBank/DDBJ databases">
        <title>In-depth cultivation of the pig gut microbiome towards novel bacterial diversity and tailored functional studies.</title>
        <authorList>
            <person name="Wylensek D."/>
            <person name="Hitch T.C.A."/>
            <person name="Clavel T."/>
        </authorList>
    </citation>
    <scope>NUCLEOTIDE SEQUENCE [LARGE SCALE GENOMIC DNA]</scope>
    <source>
        <strain evidence="1 2">BBE-744-WT-12</strain>
    </source>
</reference>
<organism evidence="1 2">
    <name type="scientific">Victivallis lenta</name>
    <dbReference type="NCBI Taxonomy" id="2606640"/>
    <lineage>
        <taxon>Bacteria</taxon>
        <taxon>Pseudomonadati</taxon>
        <taxon>Lentisphaerota</taxon>
        <taxon>Lentisphaeria</taxon>
        <taxon>Victivallales</taxon>
        <taxon>Victivallaceae</taxon>
        <taxon>Victivallis</taxon>
    </lineage>
</organism>
<protein>
    <recommendedName>
        <fullName evidence="3">Bacteriophage-related protein</fullName>
    </recommendedName>
</protein>
<gene>
    <name evidence="1" type="ORF">FYJ85_18470</name>
</gene>